<feature type="region of interest" description="Disordered" evidence="8">
    <location>
        <begin position="954"/>
        <end position="973"/>
    </location>
</feature>
<feature type="chain" id="PRO_5043640563" description="protein-tyrosine-phosphatase" evidence="9">
    <location>
        <begin position="22"/>
        <end position="1664"/>
    </location>
</feature>
<comment type="catalytic activity">
    <reaction evidence="7">
        <text>O-phospho-L-tyrosyl-[protein] + H2O = L-tyrosyl-[protein] + phosphate</text>
        <dbReference type="Rhea" id="RHEA:10684"/>
        <dbReference type="Rhea" id="RHEA-COMP:10136"/>
        <dbReference type="Rhea" id="RHEA-COMP:20101"/>
        <dbReference type="ChEBI" id="CHEBI:15377"/>
        <dbReference type="ChEBI" id="CHEBI:43474"/>
        <dbReference type="ChEBI" id="CHEBI:46858"/>
        <dbReference type="ChEBI" id="CHEBI:61978"/>
        <dbReference type="EC" id="3.1.3.48"/>
    </reaction>
</comment>
<reference evidence="13" key="1">
    <citation type="submission" date="2024-06" db="EMBL/GenBank/DDBJ databases">
        <authorList>
            <person name="Liu X."/>
            <person name="Lenzi L."/>
            <person name="Haldenby T S."/>
            <person name="Uol C."/>
        </authorList>
    </citation>
    <scope>NUCLEOTIDE SEQUENCE</scope>
</reference>
<dbReference type="SMART" id="SM00060">
    <property type="entry name" value="FN3"/>
    <property type="match status" value="4"/>
</dbReference>
<comment type="caution">
    <text evidence="13">The sequence shown here is derived from an EMBL/GenBank/DDBJ whole genome shotgun (WGS) entry which is preliminary data.</text>
</comment>
<sequence>MIVRTATFLMLAVCNIPLVLCTKKMATDSHPIVGNPAGMYRLTETLQPTYGPPRKLTLSIACDSTRPCISAHWLPPLRLGTIFPPNHSDTAQDSAVGHLLAYRIRYSVAEPDELILADKMSLSEQQQLLRVYEKNVTQLQFSTTAGEHLFGVTYEVRIAAVSHSGIGQEASERIQIPEAAPSDAPTDFRILDGDETSIHLTWGPPHVQYRNGQITQYQVRCYILGSEESTETLRIVKETDIILDNLPAATHACFVRAWTSFGPGPWSNRIMFRIHGVVSEPPPPMDVSCFRQEPSKVSVKWRAPVSGISGISHYVVYYRAEGTSVDSSHWQSFITKKFDESAILEGLDANQNYVIRISSVGVRGNEGPSSEVVIASAWLKETRPLNGTGHTPYKGLPVSPQLPGRFQNPDDYTVRNFKCSTKSSEKIDLEWLSPLEVSSLAEFEVSIVGRKEFVTSTGVVKSVHLGERKLRKPPKMTTEAEDVKHPGLISSLSADQKSYEIQITDLIPNGQYEFTARPMYRSDMSTRETTLVEGISVTVICRTDWQGKLRSASLDEYLGEQSVHPSTSDAHALQTRAPDYVRAPELEAIHSPPRGTSSSGIFIELKVYRTSEENSPIHHYYVLVLLYEPKFLQKLVLTGPEKAPHQYDLIQLSNNAQLPENRDSYLAIDATPQELFKENKESAFVMLGSEQLSRVFREVNTNESPNIRHARSLSGAPSFGSQSSIDIRAVNKPIDPTYIYLVALRACSQYEDGRRLCSSSSWSKPINPTGIAATTAASSKTSSDSPAAVSATVWDSSKLTTIIISLACGLAFFATLSIILACILRRRKRQLTDRHILGSATQWDARICEDISKSMMAEDLRGYGSMGSKQYGMKEGQYKEGHPPGMLLGMSSSGLHSPSSSSTGLLGLRPFYPSSGGLAIGATTTSLNAPSIRSSNGPPLSDHTLENVNSSLTSSKQHYPRAFNGQSPPTIRNAKGEEDILNGRMKPMVCDSPSRKTYVDNEAGHSRSPIPIPQFIDFVRQANSEVDSLITQEFQTIKSSSTILYSPGIDGNEIGSPIKKSFLDSPAYGGRNVHYPYGSDLNRADLLNATYVDGYRKQNAYIVTQTPNSSTFSDFWSMLFEQRCAVIVMMNEDSEEEIFKNQRYYPQSGSCTYGKLNVTHLETTEMAYYTMRIFKIQELGSSDHRRVWQLQYTNWPDQCVPTHSTTFLTFLRRVEAVTPPDCGPLIVHCSAETGRTGLFVAVDILLSQIKHEKKVDVYGLVSRLRAHRTELIQTREQYQFIYNTVLESVLDGNTEIFARNLFTHVQHLELTQTSSSEMLTHSPGSIKAPVLQADLGCTGFQLEFRKINAASPILSPAISSTGTTGGEMFSWHKSTCRCDVARLSVNRCKNRMINILPFDWNRVSLCPIRGVHGSDYINASYVDGYRAKNAYIACQAPLASTVEDFWRMVWEQKSEIIVMMCGLIEGEREKCFKYWPTEKPARYQFFVVDLTAEFNMSGHIQREFKITDARDGESRTVRQLQYTRWPEQGVPAAGESMIDLIGQVHRLKEQTRSMGPITVHCSTGAGRTGVFIAMCNVLERLRQESVVDMYQTVKLLRQQRVWLVQTEEQYQFCYLSTIEYLSSFDLCAHPMQVGRGFFVTKSPSLLPRSLKSPQNNVSKGQTQG</sequence>
<dbReference type="EC" id="3.1.3.48" evidence="2"/>
<dbReference type="InterPro" id="IPR003595">
    <property type="entry name" value="Tyr_Pase_cat"/>
</dbReference>
<dbReference type="InterPro" id="IPR029021">
    <property type="entry name" value="Prot-tyrosine_phosphatase-like"/>
</dbReference>
<keyword evidence="6" id="KW-0472">Membrane</keyword>
<gene>
    <name evidence="13" type="ORF">CDAUBV1_LOCUS1986</name>
</gene>
<dbReference type="Gene3D" id="3.90.190.10">
    <property type="entry name" value="Protein tyrosine phosphatase superfamily"/>
    <property type="match status" value="2"/>
</dbReference>
<dbReference type="InterPro" id="IPR036116">
    <property type="entry name" value="FN3_sf"/>
</dbReference>
<accession>A0AAV2T0T5</accession>
<feature type="domain" description="Fibronectin type-III" evidence="12">
    <location>
        <begin position="283"/>
        <end position="382"/>
    </location>
</feature>
<dbReference type="PROSITE" id="PS50056">
    <property type="entry name" value="TYR_PHOSPHATASE_2"/>
    <property type="match status" value="2"/>
</dbReference>
<feature type="domain" description="Tyrosine specific protein phosphatases" evidence="11">
    <location>
        <begin position="1208"/>
        <end position="1279"/>
    </location>
</feature>
<dbReference type="PRINTS" id="PR00700">
    <property type="entry name" value="PRTYPHPHTASE"/>
</dbReference>
<proteinExistence type="predicted"/>
<dbReference type="SUPFAM" id="SSF52799">
    <property type="entry name" value="(Phosphotyrosine protein) phosphatases II"/>
    <property type="match status" value="2"/>
</dbReference>
<evidence type="ECO:0000256" key="6">
    <source>
        <dbReference type="ARBA" id="ARBA00023136"/>
    </source>
</evidence>
<dbReference type="InterPro" id="IPR000387">
    <property type="entry name" value="Tyr_Pase_dom"/>
</dbReference>
<dbReference type="Proteomes" id="UP001497525">
    <property type="component" value="Unassembled WGS sequence"/>
</dbReference>
<evidence type="ECO:0000256" key="7">
    <source>
        <dbReference type="ARBA" id="ARBA00051722"/>
    </source>
</evidence>
<evidence type="ECO:0000259" key="10">
    <source>
        <dbReference type="PROSITE" id="PS50055"/>
    </source>
</evidence>
<keyword evidence="5" id="KW-0904">Protein phosphatase</keyword>
<dbReference type="PANTHER" id="PTHR19134">
    <property type="entry name" value="RECEPTOR-TYPE TYROSINE-PROTEIN PHOSPHATASE"/>
    <property type="match status" value="1"/>
</dbReference>
<evidence type="ECO:0000256" key="5">
    <source>
        <dbReference type="ARBA" id="ARBA00022912"/>
    </source>
</evidence>
<feature type="signal peptide" evidence="9">
    <location>
        <begin position="1"/>
        <end position="21"/>
    </location>
</feature>
<dbReference type="InterPro" id="IPR050348">
    <property type="entry name" value="Protein-Tyr_Phosphatase"/>
</dbReference>
<dbReference type="SMART" id="SM00194">
    <property type="entry name" value="PTPc"/>
    <property type="match status" value="2"/>
</dbReference>
<evidence type="ECO:0000313" key="14">
    <source>
        <dbReference type="Proteomes" id="UP001497525"/>
    </source>
</evidence>
<dbReference type="PROSITE" id="PS50853">
    <property type="entry name" value="FN3"/>
    <property type="match status" value="2"/>
</dbReference>
<dbReference type="InterPro" id="IPR016130">
    <property type="entry name" value="Tyr_Pase_AS"/>
</dbReference>
<feature type="domain" description="Tyrosine-protein phosphatase" evidence="10">
    <location>
        <begin position="1340"/>
        <end position="1620"/>
    </location>
</feature>
<dbReference type="InterPro" id="IPR003961">
    <property type="entry name" value="FN3_dom"/>
</dbReference>
<comment type="subcellular location">
    <subcellularLocation>
        <location evidence="1">Membrane</location>
        <topology evidence="1">Single-pass membrane protein</topology>
    </subcellularLocation>
</comment>
<feature type="domain" description="Tyrosine specific protein phosphatases" evidence="11">
    <location>
        <begin position="1538"/>
        <end position="1611"/>
    </location>
</feature>
<dbReference type="Gene3D" id="2.60.40.10">
    <property type="entry name" value="Immunoglobulins"/>
    <property type="match status" value="2"/>
</dbReference>
<dbReference type="Pfam" id="PF00102">
    <property type="entry name" value="Y_phosphatase"/>
    <property type="match status" value="2"/>
</dbReference>
<evidence type="ECO:0000256" key="2">
    <source>
        <dbReference type="ARBA" id="ARBA00013064"/>
    </source>
</evidence>
<name>A0AAV2T0T5_CALDB</name>
<dbReference type="InterPro" id="IPR013783">
    <property type="entry name" value="Ig-like_fold"/>
</dbReference>
<evidence type="ECO:0000259" key="11">
    <source>
        <dbReference type="PROSITE" id="PS50056"/>
    </source>
</evidence>
<evidence type="ECO:0000256" key="8">
    <source>
        <dbReference type="SAM" id="MobiDB-lite"/>
    </source>
</evidence>
<evidence type="ECO:0000313" key="13">
    <source>
        <dbReference type="EMBL" id="CAL5130371.1"/>
    </source>
</evidence>
<dbReference type="EMBL" id="CAXLJL010000063">
    <property type="protein sequence ID" value="CAL5130371.1"/>
    <property type="molecule type" value="Genomic_DNA"/>
</dbReference>
<dbReference type="GO" id="GO:0004725">
    <property type="term" value="F:protein tyrosine phosphatase activity"/>
    <property type="evidence" value="ECO:0007669"/>
    <property type="project" value="UniProtKB-EC"/>
</dbReference>
<organism evidence="13 14">
    <name type="scientific">Calicophoron daubneyi</name>
    <name type="common">Rumen fluke</name>
    <name type="synonym">Paramphistomum daubneyi</name>
    <dbReference type="NCBI Taxonomy" id="300641"/>
    <lineage>
        <taxon>Eukaryota</taxon>
        <taxon>Metazoa</taxon>
        <taxon>Spiralia</taxon>
        <taxon>Lophotrochozoa</taxon>
        <taxon>Platyhelminthes</taxon>
        <taxon>Trematoda</taxon>
        <taxon>Digenea</taxon>
        <taxon>Plagiorchiida</taxon>
        <taxon>Pronocephalata</taxon>
        <taxon>Paramphistomoidea</taxon>
        <taxon>Paramphistomidae</taxon>
        <taxon>Calicophoron</taxon>
    </lineage>
</organism>
<feature type="domain" description="Fibronectin type-III" evidence="12">
    <location>
        <begin position="184"/>
        <end position="277"/>
    </location>
</feature>
<dbReference type="PANTHER" id="PTHR19134:SF449">
    <property type="entry name" value="TYROSINE-PROTEIN PHOSPHATASE 1"/>
    <property type="match status" value="1"/>
</dbReference>
<dbReference type="SUPFAM" id="SSF49265">
    <property type="entry name" value="Fibronectin type III"/>
    <property type="match status" value="2"/>
</dbReference>
<evidence type="ECO:0000256" key="9">
    <source>
        <dbReference type="SAM" id="SignalP"/>
    </source>
</evidence>
<dbReference type="FunFam" id="3.90.190.10:FF:000102">
    <property type="entry name" value="Receptor-type tyrosine-protein phosphatase"/>
    <property type="match status" value="1"/>
</dbReference>
<feature type="domain" description="Tyrosine-protein phosphatase" evidence="10">
    <location>
        <begin position="1030"/>
        <end position="1288"/>
    </location>
</feature>
<keyword evidence="3 9" id="KW-0732">Signal</keyword>
<evidence type="ECO:0000256" key="3">
    <source>
        <dbReference type="ARBA" id="ARBA00022729"/>
    </source>
</evidence>
<evidence type="ECO:0000256" key="1">
    <source>
        <dbReference type="ARBA" id="ARBA00004167"/>
    </source>
</evidence>
<dbReference type="CDD" id="cd00063">
    <property type="entry name" value="FN3"/>
    <property type="match status" value="2"/>
</dbReference>
<dbReference type="PROSITE" id="PS50055">
    <property type="entry name" value="TYR_PHOSPHATASE_PTP"/>
    <property type="match status" value="2"/>
</dbReference>
<protein>
    <recommendedName>
        <fullName evidence="2">protein-tyrosine-phosphatase</fullName>
        <ecNumber evidence="2">3.1.3.48</ecNumber>
    </recommendedName>
</protein>
<evidence type="ECO:0000259" key="12">
    <source>
        <dbReference type="PROSITE" id="PS50853"/>
    </source>
</evidence>
<dbReference type="PROSITE" id="PS00383">
    <property type="entry name" value="TYR_PHOSPHATASE_1"/>
    <property type="match status" value="1"/>
</dbReference>
<keyword evidence="4" id="KW-0378">Hydrolase</keyword>
<dbReference type="SMART" id="SM00404">
    <property type="entry name" value="PTPc_motif"/>
    <property type="match status" value="2"/>
</dbReference>
<dbReference type="InterPro" id="IPR000242">
    <property type="entry name" value="PTP_cat"/>
</dbReference>
<dbReference type="Pfam" id="PF00041">
    <property type="entry name" value="fn3"/>
    <property type="match status" value="2"/>
</dbReference>
<dbReference type="GO" id="GO:0016020">
    <property type="term" value="C:membrane"/>
    <property type="evidence" value="ECO:0007669"/>
    <property type="project" value="UniProtKB-SubCell"/>
</dbReference>
<evidence type="ECO:0000256" key="4">
    <source>
        <dbReference type="ARBA" id="ARBA00022801"/>
    </source>
</evidence>